<dbReference type="EMBL" id="JARKIB010000120">
    <property type="protein sequence ID" value="KAJ7736630.1"/>
    <property type="molecule type" value="Genomic_DNA"/>
</dbReference>
<reference evidence="1" key="1">
    <citation type="submission" date="2023-03" db="EMBL/GenBank/DDBJ databases">
        <title>Massive genome expansion in bonnet fungi (Mycena s.s.) driven by repeated elements and novel gene families across ecological guilds.</title>
        <authorList>
            <consortium name="Lawrence Berkeley National Laboratory"/>
            <person name="Harder C.B."/>
            <person name="Miyauchi S."/>
            <person name="Viragh M."/>
            <person name="Kuo A."/>
            <person name="Thoen E."/>
            <person name="Andreopoulos B."/>
            <person name="Lu D."/>
            <person name="Skrede I."/>
            <person name="Drula E."/>
            <person name="Henrissat B."/>
            <person name="Morin E."/>
            <person name="Kohler A."/>
            <person name="Barry K."/>
            <person name="LaButti K."/>
            <person name="Morin E."/>
            <person name="Salamov A."/>
            <person name="Lipzen A."/>
            <person name="Mereny Z."/>
            <person name="Hegedus B."/>
            <person name="Baldrian P."/>
            <person name="Stursova M."/>
            <person name="Weitz H."/>
            <person name="Taylor A."/>
            <person name="Grigoriev I.V."/>
            <person name="Nagy L.G."/>
            <person name="Martin F."/>
            <person name="Kauserud H."/>
        </authorList>
    </citation>
    <scope>NUCLEOTIDE SEQUENCE</scope>
    <source>
        <strain evidence="1">CBHHK182m</strain>
    </source>
</reference>
<feature type="non-terminal residue" evidence="1">
    <location>
        <position position="135"/>
    </location>
</feature>
<gene>
    <name evidence="1" type="ORF">B0H16DRAFT_1247680</name>
</gene>
<evidence type="ECO:0000313" key="1">
    <source>
        <dbReference type="EMBL" id="KAJ7736630.1"/>
    </source>
</evidence>
<dbReference type="Proteomes" id="UP001215598">
    <property type="component" value="Unassembled WGS sequence"/>
</dbReference>
<protein>
    <submittedName>
        <fullName evidence="1">Uncharacterized protein</fullName>
    </submittedName>
</protein>
<accession>A0AAD7I7P3</accession>
<feature type="non-terminal residue" evidence="1">
    <location>
        <position position="1"/>
    </location>
</feature>
<keyword evidence="2" id="KW-1185">Reference proteome</keyword>
<dbReference type="AlphaFoldDB" id="A0AAD7I7P3"/>
<organism evidence="1 2">
    <name type="scientific">Mycena metata</name>
    <dbReference type="NCBI Taxonomy" id="1033252"/>
    <lineage>
        <taxon>Eukaryota</taxon>
        <taxon>Fungi</taxon>
        <taxon>Dikarya</taxon>
        <taxon>Basidiomycota</taxon>
        <taxon>Agaricomycotina</taxon>
        <taxon>Agaricomycetes</taxon>
        <taxon>Agaricomycetidae</taxon>
        <taxon>Agaricales</taxon>
        <taxon>Marasmiineae</taxon>
        <taxon>Mycenaceae</taxon>
        <taxon>Mycena</taxon>
    </lineage>
</organism>
<comment type="caution">
    <text evidence="1">The sequence shown here is derived from an EMBL/GenBank/DDBJ whole genome shotgun (WGS) entry which is preliminary data.</text>
</comment>
<sequence length="135" mass="15502">VIGEEWKAVVDLWWMLEESTGFSSQTTPLPTTARPEAVKIWVKNACKTAPAIKSVDKMEKEWWTWWAAINPEWRVREGKLVKEGAGSWDAILNYPGLNGMLNVVICLKWWYGAMESASDSWQRALSDVKWALEQM</sequence>
<name>A0AAD7I7P3_9AGAR</name>
<proteinExistence type="predicted"/>
<evidence type="ECO:0000313" key="2">
    <source>
        <dbReference type="Proteomes" id="UP001215598"/>
    </source>
</evidence>